<accession>A0ABU2F6F3</accession>
<evidence type="ECO:0000313" key="4">
    <source>
        <dbReference type="Proteomes" id="UP001259659"/>
    </source>
</evidence>
<reference evidence="3 4" key="1">
    <citation type="submission" date="2022-06" db="EMBL/GenBank/DDBJ databases">
        <title>Haloarcula sp. a new haloarchaeum isolate from saline soil.</title>
        <authorList>
            <person name="Strakova D."/>
            <person name="Galisteo C."/>
            <person name="Sanchez-Porro C."/>
            <person name="Ventosa A."/>
        </authorList>
    </citation>
    <scope>NUCLEOTIDE SEQUENCE [LARGE SCALE GENOMIC DNA]</scope>
    <source>
        <strain evidence="3 4">S1CR25-12</strain>
    </source>
</reference>
<keyword evidence="1" id="KW-1133">Transmembrane helix</keyword>
<feature type="transmembrane region" description="Helical" evidence="1">
    <location>
        <begin position="90"/>
        <end position="112"/>
    </location>
</feature>
<dbReference type="PANTHER" id="PTHR23518">
    <property type="entry name" value="C-METHYLTRANSFERASE"/>
    <property type="match status" value="1"/>
</dbReference>
<keyword evidence="1" id="KW-0812">Transmembrane</keyword>
<feature type="domain" description="Major facilitator superfamily (MFS) profile" evidence="2">
    <location>
        <begin position="25"/>
        <end position="445"/>
    </location>
</feature>
<name>A0ABU2F6F3_9EURY</name>
<dbReference type="EMBL" id="JAMQON010000001">
    <property type="protein sequence ID" value="MDS0257824.1"/>
    <property type="molecule type" value="Genomic_DNA"/>
</dbReference>
<feature type="transmembrane region" description="Helical" evidence="1">
    <location>
        <begin position="262"/>
        <end position="283"/>
    </location>
</feature>
<dbReference type="Pfam" id="PF07690">
    <property type="entry name" value="MFS_1"/>
    <property type="match status" value="1"/>
</dbReference>
<dbReference type="InterPro" id="IPR036259">
    <property type="entry name" value="MFS_trans_sf"/>
</dbReference>
<dbReference type="InterPro" id="IPR020846">
    <property type="entry name" value="MFS_dom"/>
</dbReference>
<protein>
    <submittedName>
        <fullName evidence="3">MFS transporter</fullName>
    </submittedName>
</protein>
<organism evidence="3 4">
    <name type="scientific">Haloarcula saliterrae</name>
    <dbReference type="NCBI Taxonomy" id="2950534"/>
    <lineage>
        <taxon>Archaea</taxon>
        <taxon>Methanobacteriati</taxon>
        <taxon>Methanobacteriota</taxon>
        <taxon>Stenosarchaea group</taxon>
        <taxon>Halobacteria</taxon>
        <taxon>Halobacteriales</taxon>
        <taxon>Haloarculaceae</taxon>
        <taxon>Haloarcula</taxon>
    </lineage>
</organism>
<feature type="transmembrane region" description="Helical" evidence="1">
    <location>
        <begin position="422"/>
        <end position="440"/>
    </location>
</feature>
<evidence type="ECO:0000313" key="3">
    <source>
        <dbReference type="EMBL" id="MDS0257824.1"/>
    </source>
</evidence>
<keyword evidence="4" id="KW-1185">Reference proteome</keyword>
<feature type="transmembrane region" description="Helical" evidence="1">
    <location>
        <begin position="53"/>
        <end position="78"/>
    </location>
</feature>
<sequence>MAADSADEAVDPLDSFRQFFALERDVLVLSLSMLAFSLSFQMTSRYLPEYMRVLGASAGVIGLYGSVGNLISAVYPYPGGAVSDRLGSRFALTAFGVLATLGFGVWYLAAAVGSLTVGPLTLPAWTFVFVGLFLAQAWKSFGLGATFAIVKQAVPPERLAMGFASTEVFRRLGFLVGPLLAAGLLAATASFVGGFQAVLLVAIGFGAVATVAQHFLYDASEDTLGKSFEGVGQVVTDLRELPAPLRPLLVADTLVRFANGMVYVFFVIVVTDFLSVGFTGFGLSLRPDAFFGVLLGVEMVVAILSMAPVSKLAEYAGLKPAVALGFSVYALFPLLLIFAPANQWVLVLLFAYSGLRFAGLPAHKALIVGPAERDSGGRVTGSYYLVRNTLVIPSAALGGWLYGADWALDVGSVTLQGGPQLAFAVATAVGVLGVVYFAVFGREFDPYE</sequence>
<feature type="transmembrane region" description="Helical" evidence="1">
    <location>
        <begin position="171"/>
        <end position="191"/>
    </location>
</feature>
<dbReference type="RefSeq" id="WP_310917385.1">
    <property type="nucleotide sequence ID" value="NZ_JAMQON010000001.1"/>
</dbReference>
<feature type="transmembrane region" description="Helical" evidence="1">
    <location>
        <begin position="26"/>
        <end position="47"/>
    </location>
</feature>
<keyword evidence="1" id="KW-0472">Membrane</keyword>
<dbReference type="Gene3D" id="1.20.1250.20">
    <property type="entry name" value="MFS general substrate transporter like domains"/>
    <property type="match status" value="2"/>
</dbReference>
<dbReference type="SUPFAM" id="SSF103473">
    <property type="entry name" value="MFS general substrate transporter"/>
    <property type="match status" value="1"/>
</dbReference>
<feature type="transmembrane region" description="Helical" evidence="1">
    <location>
        <begin position="197"/>
        <end position="217"/>
    </location>
</feature>
<feature type="transmembrane region" description="Helical" evidence="1">
    <location>
        <begin position="384"/>
        <end position="402"/>
    </location>
</feature>
<dbReference type="Proteomes" id="UP001259659">
    <property type="component" value="Unassembled WGS sequence"/>
</dbReference>
<evidence type="ECO:0000256" key="1">
    <source>
        <dbReference type="SAM" id="Phobius"/>
    </source>
</evidence>
<dbReference type="PROSITE" id="PS50850">
    <property type="entry name" value="MFS"/>
    <property type="match status" value="1"/>
</dbReference>
<proteinExistence type="predicted"/>
<feature type="transmembrane region" description="Helical" evidence="1">
    <location>
        <begin position="124"/>
        <end position="150"/>
    </location>
</feature>
<feature type="transmembrane region" description="Helical" evidence="1">
    <location>
        <begin position="289"/>
        <end position="309"/>
    </location>
</feature>
<gene>
    <name evidence="3" type="ORF">NDI56_00215</name>
</gene>
<dbReference type="PANTHER" id="PTHR23518:SF2">
    <property type="entry name" value="MAJOR FACILITATOR SUPERFAMILY TRANSPORTER"/>
    <property type="match status" value="1"/>
</dbReference>
<evidence type="ECO:0000259" key="2">
    <source>
        <dbReference type="PROSITE" id="PS50850"/>
    </source>
</evidence>
<dbReference type="InterPro" id="IPR011701">
    <property type="entry name" value="MFS"/>
</dbReference>
<comment type="caution">
    <text evidence="3">The sequence shown here is derived from an EMBL/GenBank/DDBJ whole genome shotgun (WGS) entry which is preliminary data.</text>
</comment>